<evidence type="ECO:0000259" key="7">
    <source>
        <dbReference type="PROSITE" id="PS51777"/>
    </source>
</evidence>
<proteinExistence type="predicted"/>
<evidence type="ECO:0000313" key="9">
    <source>
        <dbReference type="Proteomes" id="UP001152759"/>
    </source>
</evidence>
<feature type="domain" description="RH2" evidence="7">
    <location>
        <begin position="271"/>
        <end position="339"/>
    </location>
</feature>
<dbReference type="GO" id="GO:0051959">
    <property type="term" value="F:dynein light intermediate chain binding"/>
    <property type="evidence" value="ECO:0007669"/>
    <property type="project" value="TreeGrafter"/>
</dbReference>
<sequence>MPYAVSNSPVMESPKPDISVIDVYDLASEIGSEFEKIIDVFGVDAVTSLMRKVINALELLEGMAAKSDQENLTIQDLQARINKLEREKEEKRRFEKEVEQVEDMWRAEVDQYQAMVQKLQEDNMRLTRLLALSEDESLAARTQSVATEVDVATVQELNSTIEQLKRQLRTKDRELASKSTDIENLSNQVERFTSLKKEFRRKQNISQTQMRALAEERADLLVQLQDKRKEVKVLCHRLGIAQKENEDLANSSMDSPDLRNKVVFDVHDPDRPRFTATELKDIIQERNELKVKNSNLEEELEAFKPKPTVKVESQAGLFDVEHSEEAKEGGRSSRYLYQPSVSGFFPIQPSQAAQEHPVYSEHQTISSLFPGPHKLVSSSYSPEDEDPPVQGPLPCEPDDAPWKKSETGIRKFFRKLFSETNKMSFLGDSPKRSLSSLSKISGTSGYTSGVESLP</sequence>
<dbReference type="InterPro" id="IPR021563">
    <property type="entry name" value="RILP_dimer"/>
</dbReference>
<dbReference type="InterPro" id="IPR051241">
    <property type="entry name" value="DZIP_RILPL"/>
</dbReference>
<dbReference type="EMBL" id="OU963863">
    <property type="protein sequence ID" value="CAH0384416.1"/>
    <property type="molecule type" value="Genomic_DNA"/>
</dbReference>
<evidence type="ECO:0000256" key="3">
    <source>
        <dbReference type="ARBA" id="ARBA00023054"/>
    </source>
</evidence>
<feature type="region of interest" description="Disordered" evidence="5">
    <location>
        <begin position="423"/>
        <end position="454"/>
    </location>
</feature>
<dbReference type="GO" id="GO:0031267">
    <property type="term" value="F:small GTPase binding"/>
    <property type="evidence" value="ECO:0007669"/>
    <property type="project" value="TreeGrafter"/>
</dbReference>
<dbReference type="Gene3D" id="6.10.230.10">
    <property type="match status" value="1"/>
</dbReference>
<feature type="coiled-coil region" evidence="4">
    <location>
        <begin position="67"/>
        <end position="230"/>
    </location>
</feature>
<reference evidence="8" key="1">
    <citation type="submission" date="2021-12" db="EMBL/GenBank/DDBJ databases">
        <authorList>
            <person name="King R."/>
        </authorList>
    </citation>
    <scope>NUCLEOTIDE SEQUENCE</scope>
</reference>
<feature type="domain" description="RH1" evidence="6">
    <location>
        <begin position="6"/>
        <end position="94"/>
    </location>
</feature>
<feature type="compositionally biased region" description="Low complexity" evidence="5">
    <location>
        <begin position="432"/>
        <end position="445"/>
    </location>
</feature>
<keyword evidence="9" id="KW-1185">Reference proteome</keyword>
<protein>
    <recommendedName>
        <fullName evidence="10">RILP-like protein</fullName>
    </recommendedName>
</protein>
<gene>
    <name evidence="8" type="ORF">BEMITA_LOCUS3744</name>
</gene>
<dbReference type="InterPro" id="IPR034743">
    <property type="entry name" value="RH1"/>
</dbReference>
<dbReference type="Proteomes" id="UP001152759">
    <property type="component" value="Chromosome 2"/>
</dbReference>
<evidence type="ECO:0000313" key="8">
    <source>
        <dbReference type="EMBL" id="CAH0384416.1"/>
    </source>
</evidence>
<dbReference type="GO" id="GO:0005737">
    <property type="term" value="C:cytoplasm"/>
    <property type="evidence" value="ECO:0007669"/>
    <property type="project" value="TreeGrafter"/>
</dbReference>
<name>A0A9P0A5M2_BEMTA</name>
<evidence type="ECO:0000256" key="5">
    <source>
        <dbReference type="SAM" id="MobiDB-lite"/>
    </source>
</evidence>
<accession>A0A9P0A5M2</accession>
<keyword evidence="1" id="KW-0813">Transport</keyword>
<dbReference type="InterPro" id="IPR034744">
    <property type="entry name" value="RH2"/>
</dbReference>
<dbReference type="Pfam" id="PF11461">
    <property type="entry name" value="RILP"/>
    <property type="match status" value="1"/>
</dbReference>
<dbReference type="PROSITE" id="PS51776">
    <property type="entry name" value="RH1"/>
    <property type="match status" value="1"/>
</dbReference>
<evidence type="ECO:0000256" key="4">
    <source>
        <dbReference type="SAM" id="Coils"/>
    </source>
</evidence>
<dbReference type="PANTHER" id="PTHR21502:SF4">
    <property type="entry name" value="RILP-LIKE PROTEIN HOMOLOG"/>
    <property type="match status" value="1"/>
</dbReference>
<dbReference type="OrthoDB" id="10069524at2759"/>
<dbReference type="PANTHER" id="PTHR21502">
    <property type="entry name" value="ZINC FINGER PROTEIN DZIP1"/>
    <property type="match status" value="1"/>
</dbReference>
<dbReference type="Gene3D" id="1.20.58.1770">
    <property type="match status" value="1"/>
</dbReference>
<keyword evidence="3 4" id="KW-0175">Coiled coil</keyword>
<dbReference type="PROSITE" id="PS51777">
    <property type="entry name" value="RH2"/>
    <property type="match status" value="1"/>
</dbReference>
<evidence type="ECO:0000256" key="2">
    <source>
        <dbReference type="ARBA" id="ARBA00022927"/>
    </source>
</evidence>
<dbReference type="Pfam" id="PF09744">
    <property type="entry name" value="RH1"/>
    <property type="match status" value="1"/>
</dbReference>
<feature type="region of interest" description="Disordered" evidence="5">
    <location>
        <begin position="370"/>
        <end position="402"/>
    </location>
</feature>
<dbReference type="CDD" id="cd14445">
    <property type="entry name" value="RILP-like"/>
    <property type="match status" value="1"/>
</dbReference>
<keyword evidence="2" id="KW-0653">Protein transport</keyword>
<evidence type="ECO:0000259" key="6">
    <source>
        <dbReference type="PROSITE" id="PS51776"/>
    </source>
</evidence>
<dbReference type="GO" id="GO:0015031">
    <property type="term" value="P:protein transport"/>
    <property type="evidence" value="ECO:0007669"/>
    <property type="project" value="UniProtKB-KW"/>
</dbReference>
<organism evidence="8 9">
    <name type="scientific">Bemisia tabaci</name>
    <name type="common">Sweetpotato whitefly</name>
    <name type="synonym">Aleurodes tabaci</name>
    <dbReference type="NCBI Taxonomy" id="7038"/>
    <lineage>
        <taxon>Eukaryota</taxon>
        <taxon>Metazoa</taxon>
        <taxon>Ecdysozoa</taxon>
        <taxon>Arthropoda</taxon>
        <taxon>Hexapoda</taxon>
        <taxon>Insecta</taxon>
        <taxon>Pterygota</taxon>
        <taxon>Neoptera</taxon>
        <taxon>Paraneoptera</taxon>
        <taxon>Hemiptera</taxon>
        <taxon>Sternorrhyncha</taxon>
        <taxon>Aleyrodoidea</taxon>
        <taxon>Aleyrodidae</taxon>
        <taxon>Aleyrodinae</taxon>
        <taxon>Bemisia</taxon>
    </lineage>
</organism>
<dbReference type="KEGG" id="btab:109043562"/>
<dbReference type="GO" id="GO:0046983">
    <property type="term" value="F:protein dimerization activity"/>
    <property type="evidence" value="ECO:0007669"/>
    <property type="project" value="InterPro"/>
</dbReference>
<dbReference type="AlphaFoldDB" id="A0A9P0A5M2"/>
<evidence type="ECO:0008006" key="10">
    <source>
        <dbReference type="Google" id="ProtNLM"/>
    </source>
</evidence>
<dbReference type="GO" id="GO:0060271">
    <property type="term" value="P:cilium assembly"/>
    <property type="evidence" value="ECO:0007669"/>
    <property type="project" value="TreeGrafter"/>
</dbReference>
<dbReference type="SUPFAM" id="SSF161256">
    <property type="entry name" value="RILP dimerisation region"/>
    <property type="match status" value="1"/>
</dbReference>
<evidence type="ECO:0000256" key="1">
    <source>
        <dbReference type="ARBA" id="ARBA00022448"/>
    </source>
</evidence>
<dbReference type="GO" id="GO:0036064">
    <property type="term" value="C:ciliary basal body"/>
    <property type="evidence" value="ECO:0007669"/>
    <property type="project" value="TreeGrafter"/>
</dbReference>